<evidence type="ECO:0000256" key="3">
    <source>
        <dbReference type="ARBA" id="ARBA00022989"/>
    </source>
</evidence>
<sequence length="1279" mass="143969">MSSSTREEYRQHSRSSSDTHIPDLEKGDARPDKEEEEIIEEKRPQETNDEIGADLEKHLSRKSTKKDQLAPEKYPLSDLDNNLVGWDSQDDPANPRNFTTKRKITLLGLVAAITFVSPLASSIFAPGIPFVNADFGNTSQLLGSFSVSVYVLGFAFGPLFLSPLSEIYGRWIVLNCSNVFFCAFTIGCALAPNLGGLIGMRFLAGVGGSACLTIGTGVIADMFVPAQRGKAVSIYSMGILFGPILGPICGGFIAQRAGWRWDMWVVLIVGGLLTGALFVFNRETYHAVLLNRKTERLRKELNRPELQNIMTYQKDAAILSPLAILGNGITRPLKMLTRSPIVLLCSLYMSFLFGLLFLLFTTITSVFVQTYGWSPEITGLAYLGVGIGNFMGIAFVAKTSDATIIRLAKKNKGVYEPEMRLPLCVFFGTLIPISFFIYGWTTHYHVHWIVPIISLVPFGFGLMGIFAPLQTYMIDCFPQFAASAIAGMTALRCLFGALLPLAGPTMYESLGLGWGNSLLGFLAVAFIPVPALLFRYGKVIREKYPIKFYPAPSKDDVLPLIPQHTPTLRRQAEIQDANSLISQYYPVQPDHVGALVILRILRCLLTVTSSHFPSRTVASRTASRADQRSITTREQAMEPNSLSLESPSCLYNYRELRQNQIRLLSTKCIDGSVEIEINKYTLTEDLDYDAISYVWGSAPALVTVKCNGETLVVTSTALEMLNYLHQYQKNTTTRKIWIDAICINQEDEEEKGTQIPLMREIYSRAKAVVVWMGLSTPETNIFFAEFQEMRAKLKTWKAKYDADPECPSPDVEERPRHGDAFWGGLSQLLGNEWFRRLWTFQEIILPGTATLLCGNLRTDFDEFLHFLDDGWFDSTYFVTVSTIAFGTNDDLASRSCHSIRFYRDWNDGNGGAREIYAHNVGVELYKLRDRRVKEPIDRVWAIVGLLQGNLRDRLSSWVDYSAKGRDEYWKTWIMFAKALMEEPGGMSLLEVPPTREPKPPHLPSWCPNLSGTSACMMAIDRLWNYPTYERDSCIHWAFLEENGEEKSQARREAISDHERKFVSTVMHDNMLRVRGFVVDTIGEIAEHDNPLDMAYNDYDPDAKEHMASYDVAVGCHLRSLELARRVFYGKSEGVPDIPDNFIMSLFLDSRTTERAKDTYSKILPKLKTWHSNTTLRSWEEAQCERRLTQMRGYTFFSTTGGRIGYAHPGCRSGDRIAVFYGGEPLYILRGLDTKSDGDDATRGVSNHVQYLGAAFIPHLMEQHQRDAAHIGPDTTFFIH</sequence>
<feature type="transmembrane region" description="Helical" evidence="6">
    <location>
        <begin position="446"/>
        <end position="469"/>
    </location>
</feature>
<comment type="caution">
    <text evidence="8">The sequence shown here is derived from an EMBL/GenBank/DDBJ whole genome shotgun (WGS) entry which is preliminary data.</text>
</comment>
<evidence type="ECO:0000313" key="9">
    <source>
        <dbReference type="Proteomes" id="UP000596902"/>
    </source>
</evidence>
<dbReference type="Gene3D" id="1.20.1250.20">
    <property type="entry name" value="MFS general substrate transporter like domains"/>
    <property type="match status" value="1"/>
</dbReference>
<keyword evidence="2 6" id="KW-0812">Transmembrane</keyword>
<dbReference type="PANTHER" id="PTHR23502:SF33">
    <property type="entry name" value="MAJOR FACILITATOR SUPERFAMILY (MFS) PROFILE DOMAIN-CONTAINING PROTEIN-RELATED"/>
    <property type="match status" value="1"/>
</dbReference>
<feature type="transmembrane region" description="Helical" evidence="6">
    <location>
        <begin position="261"/>
        <end position="280"/>
    </location>
</feature>
<dbReference type="Pfam" id="PF06985">
    <property type="entry name" value="HET"/>
    <property type="match status" value="1"/>
</dbReference>
<protein>
    <submittedName>
        <fullName evidence="8">Mfs general substrate transporter</fullName>
    </submittedName>
</protein>
<feature type="transmembrane region" description="Helical" evidence="6">
    <location>
        <begin position="341"/>
        <end position="368"/>
    </location>
</feature>
<dbReference type="GO" id="GO:0016020">
    <property type="term" value="C:membrane"/>
    <property type="evidence" value="ECO:0007669"/>
    <property type="project" value="UniProtKB-SubCell"/>
</dbReference>
<name>A0A8H7EI78_9PLEO</name>
<evidence type="ECO:0000256" key="4">
    <source>
        <dbReference type="ARBA" id="ARBA00023136"/>
    </source>
</evidence>
<feature type="transmembrane region" description="Helical" evidence="6">
    <location>
        <begin position="421"/>
        <end position="440"/>
    </location>
</feature>
<feature type="region of interest" description="Disordered" evidence="5">
    <location>
        <begin position="618"/>
        <end position="637"/>
    </location>
</feature>
<organism evidence="8 9">
    <name type="scientific">Alternaria burnsii</name>
    <dbReference type="NCBI Taxonomy" id="1187904"/>
    <lineage>
        <taxon>Eukaryota</taxon>
        <taxon>Fungi</taxon>
        <taxon>Dikarya</taxon>
        <taxon>Ascomycota</taxon>
        <taxon>Pezizomycotina</taxon>
        <taxon>Dothideomycetes</taxon>
        <taxon>Pleosporomycetidae</taxon>
        <taxon>Pleosporales</taxon>
        <taxon>Pleosporineae</taxon>
        <taxon>Pleosporaceae</taxon>
        <taxon>Alternaria</taxon>
        <taxon>Alternaria sect. Alternaria</taxon>
    </lineage>
</organism>
<reference evidence="8" key="1">
    <citation type="submission" date="2020-01" db="EMBL/GenBank/DDBJ databases">
        <authorList>
            <person name="Feng Z.H.Z."/>
        </authorList>
    </citation>
    <scope>NUCLEOTIDE SEQUENCE</scope>
    <source>
        <strain evidence="8">CBS107.38</strain>
    </source>
</reference>
<gene>
    <name evidence="8" type="ORF">GT037_004930</name>
</gene>
<feature type="transmembrane region" description="Helical" evidence="6">
    <location>
        <begin position="380"/>
        <end position="400"/>
    </location>
</feature>
<feature type="transmembrane region" description="Helical" evidence="6">
    <location>
        <begin position="106"/>
        <end position="128"/>
    </location>
</feature>
<keyword evidence="4 6" id="KW-0472">Membrane</keyword>
<dbReference type="InterPro" id="IPR020846">
    <property type="entry name" value="MFS_dom"/>
</dbReference>
<evidence type="ECO:0000259" key="7">
    <source>
        <dbReference type="PROSITE" id="PS50850"/>
    </source>
</evidence>
<dbReference type="PANTHER" id="PTHR23502">
    <property type="entry name" value="MAJOR FACILITATOR SUPERFAMILY"/>
    <property type="match status" value="1"/>
</dbReference>
<evidence type="ECO:0000256" key="2">
    <source>
        <dbReference type="ARBA" id="ARBA00022692"/>
    </source>
</evidence>
<dbReference type="InterPro" id="IPR036259">
    <property type="entry name" value="MFS_trans_sf"/>
</dbReference>
<dbReference type="InterPro" id="IPR011701">
    <property type="entry name" value="MFS"/>
</dbReference>
<evidence type="ECO:0000256" key="1">
    <source>
        <dbReference type="ARBA" id="ARBA00004141"/>
    </source>
</evidence>
<feature type="transmembrane region" description="Helical" evidence="6">
    <location>
        <begin position="232"/>
        <end position="255"/>
    </location>
</feature>
<feature type="transmembrane region" description="Helical" evidence="6">
    <location>
        <begin position="140"/>
        <end position="160"/>
    </location>
</feature>
<evidence type="ECO:0000313" key="8">
    <source>
        <dbReference type="EMBL" id="KAF7676718.1"/>
    </source>
</evidence>
<feature type="transmembrane region" description="Helical" evidence="6">
    <location>
        <begin position="481"/>
        <end position="502"/>
    </location>
</feature>
<proteinExistence type="predicted"/>
<feature type="region of interest" description="Disordered" evidence="5">
    <location>
        <begin position="1"/>
        <end position="76"/>
    </location>
</feature>
<dbReference type="GeneID" id="62203155"/>
<reference evidence="8" key="2">
    <citation type="submission" date="2020-08" db="EMBL/GenBank/DDBJ databases">
        <title>Draft Genome Sequence of Cumin Blight Pathogen Alternaria burnsii.</title>
        <authorList>
            <person name="Feng Z."/>
        </authorList>
    </citation>
    <scope>NUCLEOTIDE SEQUENCE</scope>
    <source>
        <strain evidence="8">CBS107.38</strain>
    </source>
</reference>
<evidence type="ECO:0000256" key="6">
    <source>
        <dbReference type="SAM" id="Phobius"/>
    </source>
</evidence>
<dbReference type="AlphaFoldDB" id="A0A8H7EI78"/>
<dbReference type="PROSITE" id="PS50850">
    <property type="entry name" value="MFS"/>
    <property type="match status" value="1"/>
</dbReference>
<feature type="compositionally biased region" description="Basic and acidic residues" evidence="5">
    <location>
        <begin position="1"/>
        <end position="33"/>
    </location>
</feature>
<accession>A0A8H7EI78</accession>
<evidence type="ECO:0000256" key="5">
    <source>
        <dbReference type="SAM" id="MobiDB-lite"/>
    </source>
</evidence>
<keyword evidence="3 6" id="KW-1133">Transmembrane helix</keyword>
<dbReference type="FunFam" id="1.20.1250.20:FF:000460">
    <property type="entry name" value="MFS multidrug transporter, putative"/>
    <property type="match status" value="1"/>
</dbReference>
<dbReference type="RefSeq" id="XP_038786927.1">
    <property type="nucleotide sequence ID" value="XM_038929977.1"/>
</dbReference>
<feature type="transmembrane region" description="Helical" evidence="6">
    <location>
        <begin position="172"/>
        <end position="192"/>
    </location>
</feature>
<dbReference type="EMBL" id="JAAABM010000006">
    <property type="protein sequence ID" value="KAF7676718.1"/>
    <property type="molecule type" value="Genomic_DNA"/>
</dbReference>
<feature type="transmembrane region" description="Helical" evidence="6">
    <location>
        <begin position="514"/>
        <end position="534"/>
    </location>
</feature>
<dbReference type="GO" id="GO:0022857">
    <property type="term" value="F:transmembrane transporter activity"/>
    <property type="evidence" value="ECO:0007669"/>
    <property type="project" value="InterPro"/>
</dbReference>
<keyword evidence="9" id="KW-1185">Reference proteome</keyword>
<feature type="domain" description="Major facilitator superfamily (MFS) profile" evidence="7">
    <location>
        <begin position="106"/>
        <end position="543"/>
    </location>
</feature>
<dbReference type="Proteomes" id="UP000596902">
    <property type="component" value="Unassembled WGS sequence"/>
</dbReference>
<dbReference type="SUPFAM" id="SSF103473">
    <property type="entry name" value="MFS general substrate transporter"/>
    <property type="match status" value="1"/>
</dbReference>
<comment type="subcellular location">
    <subcellularLocation>
        <location evidence="1">Membrane</location>
        <topology evidence="1">Multi-pass membrane protein</topology>
    </subcellularLocation>
</comment>
<dbReference type="InterPro" id="IPR010730">
    <property type="entry name" value="HET"/>
</dbReference>
<feature type="transmembrane region" description="Helical" evidence="6">
    <location>
        <begin position="198"/>
        <end position="220"/>
    </location>
</feature>
<dbReference type="CDD" id="cd17323">
    <property type="entry name" value="MFS_Tpo1_MDR_like"/>
    <property type="match status" value="1"/>
</dbReference>
<dbReference type="Pfam" id="PF07690">
    <property type="entry name" value="MFS_1"/>
    <property type="match status" value="1"/>
</dbReference>